<feature type="transmembrane region" description="Helical" evidence="5">
    <location>
        <begin position="15"/>
        <end position="40"/>
    </location>
</feature>
<evidence type="ECO:0000256" key="4">
    <source>
        <dbReference type="ARBA" id="ARBA00023136"/>
    </source>
</evidence>
<evidence type="ECO:0000313" key="6">
    <source>
        <dbReference type="EnsemblMetazoa" id="GPPI035663-PA"/>
    </source>
</evidence>
<evidence type="ECO:0000313" key="7">
    <source>
        <dbReference type="Proteomes" id="UP000092460"/>
    </source>
</evidence>
<reference evidence="7" key="1">
    <citation type="submission" date="2015-01" db="EMBL/GenBank/DDBJ databases">
        <authorList>
            <person name="Aksoy S."/>
            <person name="Warren W."/>
            <person name="Wilson R.K."/>
        </authorList>
    </citation>
    <scope>NUCLEOTIDE SEQUENCE [LARGE SCALE GENOMIC DNA]</scope>
    <source>
        <strain evidence="7">IAEA</strain>
    </source>
</reference>
<dbReference type="GO" id="GO:0022857">
    <property type="term" value="F:transmembrane transporter activity"/>
    <property type="evidence" value="ECO:0007669"/>
    <property type="project" value="InterPro"/>
</dbReference>
<evidence type="ECO:0000256" key="1">
    <source>
        <dbReference type="ARBA" id="ARBA00004370"/>
    </source>
</evidence>
<dbReference type="STRING" id="67801.A0A1B0BNJ4"/>
<reference evidence="6" key="2">
    <citation type="submission" date="2020-05" db="UniProtKB">
        <authorList>
            <consortium name="EnsemblMetazoa"/>
        </authorList>
    </citation>
    <scope>IDENTIFICATION</scope>
    <source>
        <strain evidence="6">IAEA</strain>
    </source>
</reference>
<proteinExistence type="predicted"/>
<name>A0A1B0BNJ4_9MUSC</name>
<dbReference type="InterPro" id="IPR005828">
    <property type="entry name" value="MFS_sugar_transport-like"/>
</dbReference>
<dbReference type="Gene3D" id="1.20.1250.20">
    <property type="entry name" value="MFS general substrate transporter like domains"/>
    <property type="match status" value="1"/>
</dbReference>
<dbReference type="Pfam" id="PF00083">
    <property type="entry name" value="Sugar_tr"/>
    <property type="match status" value="1"/>
</dbReference>
<keyword evidence="2 5" id="KW-0812">Transmembrane</keyword>
<dbReference type="EnsemblMetazoa" id="GPPI035663-RA">
    <property type="protein sequence ID" value="GPPI035663-PA"/>
    <property type="gene ID" value="GPPI035663"/>
</dbReference>
<dbReference type="EMBL" id="JXJN01017423">
    <property type="status" value="NOT_ANNOTATED_CDS"/>
    <property type="molecule type" value="Genomic_DNA"/>
</dbReference>
<dbReference type="InterPro" id="IPR036259">
    <property type="entry name" value="MFS_trans_sf"/>
</dbReference>
<evidence type="ECO:0008006" key="8">
    <source>
        <dbReference type="Google" id="ProtNLM"/>
    </source>
</evidence>
<comment type="subcellular location">
    <subcellularLocation>
        <location evidence="1">Membrane</location>
    </subcellularLocation>
</comment>
<sequence length="207" mass="23767">MMHVYVEIKQAKEGYYLSIFYTIVACEVFPCVSLILFIVLPESPVYLMMKDKIEKAHMPLQRLRDKEFSGTIMFYTMDIFDKSKGGMSAKNCSAIGGDYAFHCFFHCNLSYESCFLHIGTRRRISQPHFMDAGVLLLLICRGVFIWFGTMAEVFSQDVKGFTVAVFCTISWLASFVNHGSVEFCWGDENNSIYYKDVEGPWFACNNL</sequence>
<organism evidence="6 7">
    <name type="scientific">Glossina palpalis gambiensis</name>
    <dbReference type="NCBI Taxonomy" id="67801"/>
    <lineage>
        <taxon>Eukaryota</taxon>
        <taxon>Metazoa</taxon>
        <taxon>Ecdysozoa</taxon>
        <taxon>Arthropoda</taxon>
        <taxon>Hexapoda</taxon>
        <taxon>Insecta</taxon>
        <taxon>Pterygota</taxon>
        <taxon>Neoptera</taxon>
        <taxon>Endopterygota</taxon>
        <taxon>Diptera</taxon>
        <taxon>Brachycera</taxon>
        <taxon>Muscomorpha</taxon>
        <taxon>Hippoboscoidea</taxon>
        <taxon>Glossinidae</taxon>
        <taxon>Glossina</taxon>
    </lineage>
</organism>
<dbReference type="AlphaFoldDB" id="A0A1B0BNJ4"/>
<dbReference type="Proteomes" id="UP000092460">
    <property type="component" value="Unassembled WGS sequence"/>
</dbReference>
<evidence type="ECO:0000256" key="5">
    <source>
        <dbReference type="SAM" id="Phobius"/>
    </source>
</evidence>
<keyword evidence="3 5" id="KW-1133">Transmembrane helix</keyword>
<accession>A0A1B0BNJ4</accession>
<dbReference type="GO" id="GO:0016020">
    <property type="term" value="C:membrane"/>
    <property type="evidence" value="ECO:0007669"/>
    <property type="project" value="UniProtKB-SubCell"/>
</dbReference>
<protein>
    <recommendedName>
        <fullName evidence="8">Major facilitator superfamily (MFS) profile domain-containing protein</fullName>
    </recommendedName>
</protein>
<dbReference type="VEuPathDB" id="VectorBase:GPPI035663"/>
<keyword evidence="4 5" id="KW-0472">Membrane</keyword>
<evidence type="ECO:0000256" key="3">
    <source>
        <dbReference type="ARBA" id="ARBA00022989"/>
    </source>
</evidence>
<keyword evidence="7" id="KW-1185">Reference proteome</keyword>
<evidence type="ECO:0000256" key="2">
    <source>
        <dbReference type="ARBA" id="ARBA00022692"/>
    </source>
</evidence>